<keyword evidence="2" id="KW-0808">Transferase</keyword>
<evidence type="ECO:0000259" key="1">
    <source>
        <dbReference type="PROSITE" id="PS51186"/>
    </source>
</evidence>
<dbReference type="SUPFAM" id="SSF55729">
    <property type="entry name" value="Acyl-CoA N-acyltransferases (Nat)"/>
    <property type="match status" value="1"/>
</dbReference>
<proteinExistence type="predicted"/>
<dbReference type="InterPro" id="IPR016181">
    <property type="entry name" value="Acyl_CoA_acyltransferase"/>
</dbReference>
<reference evidence="2" key="1">
    <citation type="submission" date="2023-07" db="EMBL/GenBank/DDBJ databases">
        <title>Sequencing the genomes of 1000 actinobacteria strains.</title>
        <authorList>
            <person name="Klenk H.-P."/>
        </authorList>
    </citation>
    <scope>NUCLEOTIDE SEQUENCE</scope>
    <source>
        <strain evidence="2">DSM 44707</strain>
    </source>
</reference>
<protein>
    <submittedName>
        <fullName evidence="2">Diamine N-acetyltransferase</fullName>
        <ecNumber evidence="2">2.3.1.57</ecNumber>
    </submittedName>
</protein>
<dbReference type="Proteomes" id="UP001183643">
    <property type="component" value="Unassembled WGS sequence"/>
</dbReference>
<dbReference type="PROSITE" id="PS51186">
    <property type="entry name" value="GNAT"/>
    <property type="match status" value="1"/>
</dbReference>
<sequence>MSKISLVAVDSGNWRAVAELTVAPHQREWVAPPTYYLALCQYGDAGWRPLAVSADGEIVGFLMWTIDPADDAAWIGGVIIDEARQGDGLGRAAIAALIERVLAEEPQVTGFALSYEPDNEAARRAYAGVGFTETGETEGTEVVARLPR</sequence>
<keyword evidence="3" id="KW-1185">Reference proteome</keyword>
<feature type="domain" description="N-acetyltransferase" evidence="1">
    <location>
        <begin position="4"/>
        <end position="148"/>
    </location>
</feature>
<organism evidence="2 3">
    <name type="scientific">Catenuloplanes atrovinosus</name>
    <dbReference type="NCBI Taxonomy" id="137266"/>
    <lineage>
        <taxon>Bacteria</taxon>
        <taxon>Bacillati</taxon>
        <taxon>Actinomycetota</taxon>
        <taxon>Actinomycetes</taxon>
        <taxon>Micromonosporales</taxon>
        <taxon>Micromonosporaceae</taxon>
        <taxon>Catenuloplanes</taxon>
    </lineage>
</organism>
<dbReference type="AlphaFoldDB" id="A0AAE3YW13"/>
<dbReference type="EC" id="2.3.1.57" evidence="2"/>
<dbReference type="Gene3D" id="3.40.630.30">
    <property type="match status" value="1"/>
</dbReference>
<dbReference type="Pfam" id="PF00583">
    <property type="entry name" value="Acetyltransf_1"/>
    <property type="match status" value="1"/>
</dbReference>
<dbReference type="RefSeq" id="WP_310373706.1">
    <property type="nucleotide sequence ID" value="NZ_JAVDYB010000001.1"/>
</dbReference>
<gene>
    <name evidence="2" type="ORF">J2S41_006500</name>
</gene>
<comment type="caution">
    <text evidence="2">The sequence shown here is derived from an EMBL/GenBank/DDBJ whole genome shotgun (WGS) entry which is preliminary data.</text>
</comment>
<name>A0AAE3YW13_9ACTN</name>
<keyword evidence="2" id="KW-0012">Acyltransferase</keyword>
<dbReference type="GO" id="GO:0004145">
    <property type="term" value="F:diamine N-acetyltransferase activity"/>
    <property type="evidence" value="ECO:0007669"/>
    <property type="project" value="UniProtKB-EC"/>
</dbReference>
<evidence type="ECO:0000313" key="2">
    <source>
        <dbReference type="EMBL" id="MDR7279722.1"/>
    </source>
</evidence>
<evidence type="ECO:0000313" key="3">
    <source>
        <dbReference type="Proteomes" id="UP001183643"/>
    </source>
</evidence>
<dbReference type="EMBL" id="JAVDYB010000001">
    <property type="protein sequence ID" value="MDR7279722.1"/>
    <property type="molecule type" value="Genomic_DNA"/>
</dbReference>
<dbReference type="CDD" id="cd04301">
    <property type="entry name" value="NAT_SF"/>
    <property type="match status" value="1"/>
</dbReference>
<accession>A0AAE3YW13</accession>
<dbReference type="InterPro" id="IPR000182">
    <property type="entry name" value="GNAT_dom"/>
</dbReference>